<dbReference type="Proteomes" id="UP000193335">
    <property type="component" value="Unassembled WGS sequence"/>
</dbReference>
<dbReference type="AlphaFoldDB" id="A0A1Y2JAI6"/>
<organism evidence="2 3">
    <name type="scientific">Bradyrhizobium japonicum</name>
    <dbReference type="NCBI Taxonomy" id="375"/>
    <lineage>
        <taxon>Bacteria</taxon>
        <taxon>Pseudomonadati</taxon>
        <taxon>Pseudomonadota</taxon>
        <taxon>Alphaproteobacteria</taxon>
        <taxon>Hyphomicrobiales</taxon>
        <taxon>Nitrobacteraceae</taxon>
        <taxon>Bradyrhizobium</taxon>
    </lineage>
</organism>
<evidence type="ECO:0000313" key="3">
    <source>
        <dbReference type="Proteomes" id="UP000193335"/>
    </source>
</evidence>
<proteinExistence type="predicted"/>
<evidence type="ECO:0000256" key="1">
    <source>
        <dbReference type="SAM" id="SignalP"/>
    </source>
</evidence>
<gene>
    <name evidence="2" type="ORF">BSZ19_43125</name>
</gene>
<comment type="caution">
    <text evidence="2">The sequence shown here is derived from an EMBL/GenBank/DDBJ whole genome shotgun (WGS) entry which is preliminary data.</text>
</comment>
<accession>A0A1Y2JAI6</accession>
<keyword evidence="1" id="KW-0732">Signal</keyword>
<feature type="chain" id="PRO_5013073398" evidence="1">
    <location>
        <begin position="25"/>
        <end position="137"/>
    </location>
</feature>
<protein>
    <submittedName>
        <fullName evidence="2">Uncharacterized protein</fullName>
    </submittedName>
</protein>
<reference evidence="2 3" key="1">
    <citation type="submission" date="2017-03" db="EMBL/GenBank/DDBJ databases">
        <title>Whole genome sequences of fourteen strains of Bradyrhizobium canariense and one strain of Bradyrhizobium japonicum isolated from Lupinus (Papilionoideae: Genisteae) species in Algeria.</title>
        <authorList>
            <person name="Crovadore J."/>
            <person name="Chekireb D."/>
            <person name="Brachmann A."/>
            <person name="Chablais R."/>
            <person name="Cochard B."/>
            <person name="Lefort F."/>
        </authorList>
    </citation>
    <scope>NUCLEOTIDE SEQUENCE [LARGE SCALE GENOMIC DNA]</scope>
    <source>
        <strain evidence="2 3">UBMA197</strain>
    </source>
</reference>
<evidence type="ECO:0000313" key="2">
    <source>
        <dbReference type="EMBL" id="OSJ24052.1"/>
    </source>
</evidence>
<feature type="signal peptide" evidence="1">
    <location>
        <begin position="1"/>
        <end position="24"/>
    </location>
</feature>
<dbReference type="EMBL" id="NAFL01000283">
    <property type="protein sequence ID" value="OSJ24052.1"/>
    <property type="molecule type" value="Genomic_DNA"/>
</dbReference>
<sequence>MRRGLPCHLLIITLAWFLTDTAGAQSPAATPKISGCRLDSSNNKFIQPTMERAIDAYAVIGKPLAITSIAINPPAPSTDGKTLDVYVVIDAAKGGTDPSGCATRVPRTPIRSIQSASVAVASSLLSSTWSYAAHRAP</sequence>
<name>A0A1Y2JAI6_BRAJP</name>